<dbReference type="Proteomes" id="UP000775877">
    <property type="component" value="Unassembled WGS sequence"/>
</dbReference>
<gene>
    <name evidence="1" type="ORF">KC678_04500</name>
</gene>
<evidence type="ECO:0000313" key="1">
    <source>
        <dbReference type="EMBL" id="MCA9381500.1"/>
    </source>
</evidence>
<reference evidence="1" key="2">
    <citation type="journal article" date="2021" name="Microbiome">
        <title>Successional dynamics and alternative stable states in a saline activated sludge microbial community over 9 years.</title>
        <authorList>
            <person name="Wang Y."/>
            <person name="Ye J."/>
            <person name="Ju F."/>
            <person name="Liu L."/>
            <person name="Boyd J.A."/>
            <person name="Deng Y."/>
            <person name="Parks D.H."/>
            <person name="Jiang X."/>
            <person name="Yin X."/>
            <person name="Woodcroft B.J."/>
            <person name="Tyson G.W."/>
            <person name="Hugenholtz P."/>
            <person name="Polz M.F."/>
            <person name="Zhang T."/>
        </authorList>
    </citation>
    <scope>NUCLEOTIDE SEQUENCE</scope>
    <source>
        <strain evidence="1">HKST-UBA13</strain>
    </source>
</reference>
<reference evidence="1" key="1">
    <citation type="submission" date="2020-04" db="EMBL/GenBank/DDBJ databases">
        <authorList>
            <person name="Zhang T."/>
        </authorList>
    </citation>
    <scope>NUCLEOTIDE SEQUENCE</scope>
    <source>
        <strain evidence="1">HKST-UBA13</strain>
    </source>
</reference>
<name>A0A955L245_9BACT</name>
<dbReference type="AlphaFoldDB" id="A0A955L245"/>
<comment type="caution">
    <text evidence="1">The sequence shown here is derived from an EMBL/GenBank/DDBJ whole genome shotgun (WGS) entry which is preliminary data.</text>
</comment>
<evidence type="ECO:0000313" key="2">
    <source>
        <dbReference type="Proteomes" id="UP000775877"/>
    </source>
</evidence>
<organism evidence="1 2">
    <name type="scientific">Candidatus Dojkabacteria bacterium</name>
    <dbReference type="NCBI Taxonomy" id="2099670"/>
    <lineage>
        <taxon>Bacteria</taxon>
        <taxon>Candidatus Dojkabacteria</taxon>
    </lineage>
</organism>
<proteinExistence type="predicted"/>
<dbReference type="EMBL" id="JAGQLJ010000115">
    <property type="protein sequence ID" value="MCA9381500.1"/>
    <property type="molecule type" value="Genomic_DNA"/>
</dbReference>
<sequence>MYIEDVAKKLVENLESERAFILGQLTSGSEKIIELLSSHPSLRRYIDNPKSMSDEDVRYIFHEFTEAARIAIKDSAKEDLEIQREMEVIRWENIYAQRNRDVAGAMEA</sequence>
<accession>A0A955L245</accession>
<protein>
    <submittedName>
        <fullName evidence="1">Uncharacterized protein</fullName>
    </submittedName>
</protein>